<protein>
    <submittedName>
        <fullName evidence="1">Uncharacterized protein</fullName>
    </submittedName>
</protein>
<proteinExistence type="predicted"/>
<comment type="caution">
    <text evidence="1">The sequence shown here is derived from an EMBL/GenBank/DDBJ whole genome shotgun (WGS) entry which is preliminary data.</text>
</comment>
<keyword evidence="2" id="KW-1185">Reference proteome</keyword>
<dbReference type="EMBL" id="VSRR010000324">
    <property type="protein sequence ID" value="MPC14050.1"/>
    <property type="molecule type" value="Genomic_DNA"/>
</dbReference>
<dbReference type="AlphaFoldDB" id="A0A5B7CXA6"/>
<evidence type="ECO:0000313" key="1">
    <source>
        <dbReference type="EMBL" id="MPC14050.1"/>
    </source>
</evidence>
<sequence length="142" mass="15407">MQYNANVKELQGSEEKINERNCNWLALLVNGTLSHQDDVEALAHGALLCVVGTGVGVRRSKTESLVDAMTSLTEVPGNAQSTESLASALLASHTLTTTSPTLYRYQFLAQLLGPLVSGRELRDKHEVCLARNASRHTQIPAH</sequence>
<organism evidence="1 2">
    <name type="scientific">Portunus trituberculatus</name>
    <name type="common">Swimming crab</name>
    <name type="synonym">Neptunus trituberculatus</name>
    <dbReference type="NCBI Taxonomy" id="210409"/>
    <lineage>
        <taxon>Eukaryota</taxon>
        <taxon>Metazoa</taxon>
        <taxon>Ecdysozoa</taxon>
        <taxon>Arthropoda</taxon>
        <taxon>Crustacea</taxon>
        <taxon>Multicrustacea</taxon>
        <taxon>Malacostraca</taxon>
        <taxon>Eumalacostraca</taxon>
        <taxon>Eucarida</taxon>
        <taxon>Decapoda</taxon>
        <taxon>Pleocyemata</taxon>
        <taxon>Brachyura</taxon>
        <taxon>Eubrachyura</taxon>
        <taxon>Portunoidea</taxon>
        <taxon>Portunidae</taxon>
        <taxon>Portuninae</taxon>
        <taxon>Portunus</taxon>
    </lineage>
</organism>
<gene>
    <name evidence="1" type="ORF">E2C01_006802</name>
</gene>
<reference evidence="1 2" key="1">
    <citation type="submission" date="2019-05" db="EMBL/GenBank/DDBJ databases">
        <title>Another draft genome of Portunus trituberculatus and its Hox gene families provides insights of decapod evolution.</title>
        <authorList>
            <person name="Jeong J.-H."/>
            <person name="Song I."/>
            <person name="Kim S."/>
            <person name="Choi T."/>
            <person name="Kim D."/>
            <person name="Ryu S."/>
            <person name="Kim W."/>
        </authorList>
    </citation>
    <scope>NUCLEOTIDE SEQUENCE [LARGE SCALE GENOMIC DNA]</scope>
    <source>
        <tissue evidence="1">Muscle</tissue>
    </source>
</reference>
<evidence type="ECO:0000313" key="2">
    <source>
        <dbReference type="Proteomes" id="UP000324222"/>
    </source>
</evidence>
<accession>A0A5B7CXA6</accession>
<name>A0A5B7CXA6_PORTR</name>
<dbReference type="Proteomes" id="UP000324222">
    <property type="component" value="Unassembled WGS sequence"/>
</dbReference>